<keyword evidence="2" id="KW-1185">Reference proteome</keyword>
<protein>
    <submittedName>
        <fullName evidence="1">Uncharacterized protein</fullName>
    </submittedName>
</protein>
<accession>A0A0M6XLG2</accession>
<dbReference type="Proteomes" id="UP000048908">
    <property type="component" value="Unassembled WGS sequence"/>
</dbReference>
<sequence>MRDLRLDVPRTRAALDLLAAVARIGKVFREPHLRDRLGVSDPKLRFQGCRAARHDDHIHLQLR</sequence>
<dbReference type="STRING" id="282197.SAMN04488517_101157"/>
<evidence type="ECO:0000313" key="1">
    <source>
        <dbReference type="EMBL" id="CTQ31502.1"/>
    </source>
</evidence>
<dbReference type="RefSeq" id="WP_233489685.1">
    <property type="nucleotide sequence ID" value="NZ_CXPG01000009.1"/>
</dbReference>
<reference evidence="1 2" key="1">
    <citation type="submission" date="2015-07" db="EMBL/GenBank/DDBJ databases">
        <authorList>
            <person name="Noorani M."/>
        </authorList>
    </citation>
    <scope>NUCLEOTIDE SEQUENCE [LARGE SCALE GENOMIC DNA]</scope>
    <source>
        <strain evidence="1 2">CECT 5088</strain>
    </source>
</reference>
<evidence type="ECO:0000313" key="2">
    <source>
        <dbReference type="Proteomes" id="UP000048908"/>
    </source>
</evidence>
<dbReference type="EMBL" id="CXPG01000009">
    <property type="protein sequence ID" value="CTQ31502.1"/>
    <property type="molecule type" value="Genomic_DNA"/>
</dbReference>
<dbReference type="Gene3D" id="3.30.1380.10">
    <property type="match status" value="1"/>
</dbReference>
<name>A0A0M6XLG2_9RHOB</name>
<proteinExistence type="predicted"/>
<dbReference type="InterPro" id="IPR009045">
    <property type="entry name" value="Zn_M74/Hedgehog-like"/>
</dbReference>
<dbReference type="AlphaFoldDB" id="A0A0M6XLG2"/>
<organism evidence="1 2">
    <name type="scientific">Jannaschia rubra</name>
    <dbReference type="NCBI Taxonomy" id="282197"/>
    <lineage>
        <taxon>Bacteria</taxon>
        <taxon>Pseudomonadati</taxon>
        <taxon>Pseudomonadota</taxon>
        <taxon>Alphaproteobacteria</taxon>
        <taxon>Rhodobacterales</taxon>
        <taxon>Roseobacteraceae</taxon>
        <taxon>Jannaschia</taxon>
    </lineage>
</organism>
<gene>
    <name evidence="1" type="ORF">JAN5088_00260</name>
</gene>